<dbReference type="EMBL" id="DVNK01000050">
    <property type="protein sequence ID" value="HIU47175.1"/>
    <property type="molecule type" value="Genomic_DNA"/>
</dbReference>
<proteinExistence type="inferred from homology"/>
<evidence type="ECO:0000256" key="2">
    <source>
        <dbReference type="ARBA" id="ARBA00023082"/>
    </source>
</evidence>
<dbReference type="CDD" id="cd06171">
    <property type="entry name" value="Sigma70_r4"/>
    <property type="match status" value="1"/>
</dbReference>
<dbReference type="InterPro" id="IPR013324">
    <property type="entry name" value="RNA_pol_sigma_r3/r4-like"/>
</dbReference>
<dbReference type="Proteomes" id="UP000824123">
    <property type="component" value="Unassembled WGS sequence"/>
</dbReference>
<keyword evidence="2 5" id="KW-0731">Sigma factor</keyword>
<dbReference type="PROSITE" id="PS00715">
    <property type="entry name" value="SIGMA70_1"/>
    <property type="match status" value="1"/>
</dbReference>
<evidence type="ECO:0000313" key="8">
    <source>
        <dbReference type="EMBL" id="HIU47175.1"/>
    </source>
</evidence>
<comment type="function">
    <text evidence="5">Sigma factors are initiation factors that promote the attachment of RNA polymerase to specific initiation sites and are then released.</text>
</comment>
<dbReference type="InterPro" id="IPR013325">
    <property type="entry name" value="RNA_pol_sigma_r2"/>
</dbReference>
<evidence type="ECO:0000256" key="4">
    <source>
        <dbReference type="ARBA" id="ARBA00023163"/>
    </source>
</evidence>
<gene>
    <name evidence="8" type="ORF">IAC59_07940</name>
</gene>
<dbReference type="PANTHER" id="PTHR30603:SF17">
    <property type="entry name" value="RNA POLYMERASE SIGMA-G FACTOR"/>
    <property type="match status" value="1"/>
</dbReference>
<dbReference type="Pfam" id="PF04542">
    <property type="entry name" value="Sigma70_r2"/>
    <property type="match status" value="1"/>
</dbReference>
<dbReference type="GO" id="GO:0016987">
    <property type="term" value="F:sigma factor activity"/>
    <property type="evidence" value="ECO:0007669"/>
    <property type="project" value="UniProtKB-KW"/>
</dbReference>
<dbReference type="PRINTS" id="PR00046">
    <property type="entry name" value="SIGMA70FCT"/>
</dbReference>
<evidence type="ECO:0000259" key="6">
    <source>
        <dbReference type="PROSITE" id="PS00715"/>
    </source>
</evidence>
<accession>A0A9D1LSJ4</accession>
<dbReference type="SUPFAM" id="SSF88946">
    <property type="entry name" value="Sigma2 domain of RNA polymerase sigma factors"/>
    <property type="match status" value="1"/>
</dbReference>
<sequence>MLSHEQTLDYIRRAQAGDKAARDALIDENIALVKSVAARFGGRGVEWDDLFQLGCMGLIKAIDGFDVERGVRFSTYAVPMIMGEIRRYLRDDGQMRVSRQLRERARDCLRARSELELELASEPTLEQIAARAGLELSAAVEALASTQTVRSLSEPAGPDSDCVLADTLGEDDTERRIDRLELERGLSELEEREAELIRLRYFAQLTQVQIGARLGISQVQVSRLESRIIKKLRGSLSV</sequence>
<keyword evidence="1 5" id="KW-0805">Transcription regulation</keyword>
<evidence type="ECO:0000256" key="5">
    <source>
        <dbReference type="RuleBase" id="RU362124"/>
    </source>
</evidence>
<dbReference type="InterPro" id="IPR000943">
    <property type="entry name" value="RNA_pol_sigma70"/>
</dbReference>
<reference evidence="8" key="2">
    <citation type="journal article" date="2021" name="PeerJ">
        <title>Extensive microbial diversity within the chicken gut microbiome revealed by metagenomics and culture.</title>
        <authorList>
            <person name="Gilroy R."/>
            <person name="Ravi A."/>
            <person name="Getino M."/>
            <person name="Pursley I."/>
            <person name="Horton D.L."/>
            <person name="Alikhan N.F."/>
            <person name="Baker D."/>
            <person name="Gharbi K."/>
            <person name="Hall N."/>
            <person name="Watson M."/>
            <person name="Adriaenssens E.M."/>
            <person name="Foster-Nyarko E."/>
            <person name="Jarju S."/>
            <person name="Secka A."/>
            <person name="Antonio M."/>
            <person name="Oren A."/>
            <person name="Chaudhuri R.R."/>
            <person name="La Ragione R."/>
            <person name="Hildebrand F."/>
            <person name="Pallen M.J."/>
        </authorList>
    </citation>
    <scope>NUCLEOTIDE SEQUENCE</scope>
    <source>
        <strain evidence="8">ChiSxjej2B14-8506</strain>
    </source>
</reference>
<evidence type="ECO:0000313" key="9">
    <source>
        <dbReference type="Proteomes" id="UP000824123"/>
    </source>
</evidence>
<feature type="domain" description="RNA polymerase sigma-70" evidence="7">
    <location>
        <begin position="206"/>
        <end position="232"/>
    </location>
</feature>
<dbReference type="Pfam" id="PF04539">
    <property type="entry name" value="Sigma70_r3"/>
    <property type="match status" value="1"/>
</dbReference>
<comment type="caution">
    <text evidence="8">The sequence shown here is derived from an EMBL/GenBank/DDBJ whole genome shotgun (WGS) entry which is preliminary data.</text>
</comment>
<comment type="similarity">
    <text evidence="5">Belongs to the sigma-70 factor family.</text>
</comment>
<dbReference type="InterPro" id="IPR007630">
    <property type="entry name" value="RNA_pol_sigma70_r4"/>
</dbReference>
<dbReference type="Pfam" id="PF04545">
    <property type="entry name" value="Sigma70_r4"/>
    <property type="match status" value="1"/>
</dbReference>
<dbReference type="NCBIfam" id="TIGR02937">
    <property type="entry name" value="sigma70-ECF"/>
    <property type="match status" value="1"/>
</dbReference>
<dbReference type="GO" id="GO:0006352">
    <property type="term" value="P:DNA-templated transcription initiation"/>
    <property type="evidence" value="ECO:0007669"/>
    <property type="project" value="InterPro"/>
</dbReference>
<dbReference type="AlphaFoldDB" id="A0A9D1LSJ4"/>
<feature type="domain" description="RNA polymerase sigma-70" evidence="6">
    <location>
        <begin position="49"/>
        <end position="62"/>
    </location>
</feature>
<organism evidence="8 9">
    <name type="scientific">Candidatus Fimadaptatus faecigallinarum</name>
    <dbReference type="NCBI Taxonomy" id="2840814"/>
    <lineage>
        <taxon>Bacteria</taxon>
        <taxon>Bacillati</taxon>
        <taxon>Bacillota</taxon>
        <taxon>Clostridia</taxon>
        <taxon>Eubacteriales</taxon>
        <taxon>Candidatus Fimadaptatus</taxon>
    </lineage>
</organism>
<dbReference type="InterPro" id="IPR014284">
    <property type="entry name" value="RNA_pol_sigma-70_dom"/>
</dbReference>
<name>A0A9D1LSJ4_9FIRM</name>
<dbReference type="InterPro" id="IPR050239">
    <property type="entry name" value="Sigma-70_RNA_pol_init_factors"/>
</dbReference>
<dbReference type="InterPro" id="IPR007624">
    <property type="entry name" value="RNA_pol_sigma70_r3"/>
</dbReference>
<dbReference type="Gene3D" id="1.20.120.1810">
    <property type="match status" value="1"/>
</dbReference>
<dbReference type="PROSITE" id="PS00716">
    <property type="entry name" value="SIGMA70_2"/>
    <property type="match status" value="1"/>
</dbReference>
<dbReference type="PANTHER" id="PTHR30603">
    <property type="entry name" value="RNA POLYMERASE SIGMA FACTOR RPO"/>
    <property type="match status" value="1"/>
</dbReference>
<evidence type="ECO:0000256" key="3">
    <source>
        <dbReference type="ARBA" id="ARBA00023125"/>
    </source>
</evidence>
<dbReference type="PIRSF" id="PIRSF000770">
    <property type="entry name" value="RNA_pol_sigma-SigE/K"/>
    <property type="match status" value="1"/>
</dbReference>
<dbReference type="SUPFAM" id="SSF88659">
    <property type="entry name" value="Sigma3 and sigma4 domains of RNA polymerase sigma factors"/>
    <property type="match status" value="2"/>
</dbReference>
<keyword evidence="3 5" id="KW-0238">DNA-binding</keyword>
<dbReference type="InterPro" id="IPR007627">
    <property type="entry name" value="RNA_pol_sigma70_r2"/>
</dbReference>
<evidence type="ECO:0000256" key="1">
    <source>
        <dbReference type="ARBA" id="ARBA00023015"/>
    </source>
</evidence>
<keyword evidence="4 5" id="KW-0804">Transcription</keyword>
<reference evidence="8" key="1">
    <citation type="submission" date="2020-10" db="EMBL/GenBank/DDBJ databases">
        <authorList>
            <person name="Gilroy R."/>
        </authorList>
    </citation>
    <scope>NUCLEOTIDE SEQUENCE</scope>
    <source>
        <strain evidence="8">ChiSxjej2B14-8506</strain>
    </source>
</reference>
<dbReference type="GO" id="GO:0003677">
    <property type="term" value="F:DNA binding"/>
    <property type="evidence" value="ECO:0007669"/>
    <property type="project" value="UniProtKB-KW"/>
</dbReference>
<dbReference type="Gene3D" id="1.20.140.160">
    <property type="match status" value="1"/>
</dbReference>
<evidence type="ECO:0000259" key="7">
    <source>
        <dbReference type="PROSITE" id="PS00716"/>
    </source>
</evidence>
<protein>
    <recommendedName>
        <fullName evidence="5">RNA polymerase sigma factor</fullName>
    </recommendedName>
</protein>